<dbReference type="Pfam" id="PF00703">
    <property type="entry name" value="Glyco_hydro_2"/>
    <property type="match status" value="1"/>
</dbReference>
<feature type="domain" description="Glycoside hydrolase family 2 immunoglobulin-like beta-sandwich" evidence="11">
    <location>
        <begin position="195"/>
        <end position="289"/>
    </location>
</feature>
<keyword evidence="7" id="KW-0624">Polysaccharide degradation</keyword>
<evidence type="ECO:0000256" key="4">
    <source>
        <dbReference type="ARBA" id="ARBA00022801"/>
    </source>
</evidence>
<evidence type="ECO:0000256" key="5">
    <source>
        <dbReference type="ARBA" id="ARBA00023277"/>
    </source>
</evidence>
<feature type="domain" description="Beta-mannosidase-like galactose-binding" evidence="13">
    <location>
        <begin position="6"/>
        <end position="179"/>
    </location>
</feature>
<protein>
    <recommendedName>
        <fullName evidence="9">Beta-mannosidase B</fullName>
        <ecNumber evidence="3">3.2.1.25</ecNumber>
    </recommendedName>
    <alternativeName>
        <fullName evidence="10">Mannanase B</fullName>
    </alternativeName>
</protein>
<dbReference type="Gene3D" id="2.60.120.260">
    <property type="entry name" value="Galactose-binding domain-like"/>
    <property type="match status" value="1"/>
</dbReference>
<dbReference type="Pfam" id="PF17786">
    <property type="entry name" value="Mannosidase_ig"/>
    <property type="match status" value="1"/>
</dbReference>
<dbReference type="InterPro" id="IPR041447">
    <property type="entry name" value="Mannosidase_ig"/>
</dbReference>
<dbReference type="OrthoDB" id="2866996at2759"/>
<comment type="pathway">
    <text evidence="2">Glycan metabolism; N-glycan degradation.</text>
</comment>
<dbReference type="PANTHER" id="PTHR43730">
    <property type="entry name" value="BETA-MANNOSIDASE"/>
    <property type="match status" value="1"/>
</dbReference>
<dbReference type="PANTHER" id="PTHR43730:SF1">
    <property type="entry name" value="BETA-MANNOSIDASE"/>
    <property type="match status" value="1"/>
</dbReference>
<keyword evidence="15" id="KW-1185">Reference proteome</keyword>
<evidence type="ECO:0000313" key="15">
    <source>
        <dbReference type="Proteomes" id="UP000243052"/>
    </source>
</evidence>
<dbReference type="SUPFAM" id="SSF49303">
    <property type="entry name" value="beta-Galactosidase/glucuronidase domain"/>
    <property type="match status" value="2"/>
</dbReference>
<feature type="domain" description="Mannosidase Ig/CBM-like" evidence="12">
    <location>
        <begin position="672"/>
        <end position="759"/>
    </location>
</feature>
<dbReference type="GeneID" id="28725808"/>
<dbReference type="EC" id="3.2.1.25" evidence="3"/>
<dbReference type="Proteomes" id="UP000243052">
    <property type="component" value="Chromosome vii"/>
</dbReference>
<evidence type="ECO:0000256" key="10">
    <source>
        <dbReference type="ARBA" id="ARBA00041614"/>
    </source>
</evidence>
<name>A0A120K2S6_9SACH</name>
<accession>A0A120K2S6</accession>
<evidence type="ECO:0000313" key="14">
    <source>
        <dbReference type="EMBL" id="AMD22455.1"/>
    </source>
</evidence>
<evidence type="ECO:0000256" key="3">
    <source>
        <dbReference type="ARBA" id="ARBA00012754"/>
    </source>
</evidence>
<dbReference type="InterPro" id="IPR013783">
    <property type="entry name" value="Ig-like_fold"/>
</dbReference>
<evidence type="ECO:0000256" key="9">
    <source>
        <dbReference type="ARBA" id="ARBA00041069"/>
    </source>
</evidence>
<dbReference type="FunFam" id="3.20.20.80:FF:000050">
    <property type="entry name" value="Beta-mannosidase B"/>
    <property type="match status" value="1"/>
</dbReference>
<evidence type="ECO:0000256" key="2">
    <source>
        <dbReference type="ARBA" id="ARBA00004740"/>
    </source>
</evidence>
<keyword evidence="4" id="KW-0378">Hydrolase</keyword>
<keyword evidence="6" id="KW-0326">Glycosidase</keyword>
<evidence type="ECO:0000256" key="8">
    <source>
        <dbReference type="ARBA" id="ARBA00038429"/>
    </source>
</evidence>
<dbReference type="InterPro" id="IPR054593">
    <property type="entry name" value="Beta-mannosidase-like_N2"/>
</dbReference>
<dbReference type="GO" id="GO:0006516">
    <property type="term" value="P:glycoprotein catabolic process"/>
    <property type="evidence" value="ECO:0007669"/>
    <property type="project" value="TreeGrafter"/>
</dbReference>
<dbReference type="SUPFAM" id="SSF51445">
    <property type="entry name" value="(Trans)glycosidases"/>
    <property type="match status" value="1"/>
</dbReference>
<proteinExistence type="inferred from homology"/>
<dbReference type="InterPro" id="IPR036156">
    <property type="entry name" value="Beta-gal/glucu_dom_sf"/>
</dbReference>
<dbReference type="InterPro" id="IPR017853">
    <property type="entry name" value="GH"/>
</dbReference>
<dbReference type="Gene3D" id="2.60.40.10">
    <property type="entry name" value="Immunoglobulins"/>
    <property type="match status" value="2"/>
</dbReference>
<evidence type="ECO:0000256" key="1">
    <source>
        <dbReference type="ARBA" id="ARBA00000829"/>
    </source>
</evidence>
<dbReference type="InterPro" id="IPR050887">
    <property type="entry name" value="Beta-mannosidase_GH2"/>
</dbReference>
<dbReference type="GO" id="GO:0004567">
    <property type="term" value="F:beta-mannosidase activity"/>
    <property type="evidence" value="ECO:0007669"/>
    <property type="project" value="UniProtKB-EC"/>
</dbReference>
<dbReference type="RefSeq" id="XP_017989451.1">
    <property type="nucleotide sequence ID" value="XM_018133962.1"/>
</dbReference>
<evidence type="ECO:0000259" key="12">
    <source>
        <dbReference type="Pfam" id="PF17786"/>
    </source>
</evidence>
<dbReference type="EMBL" id="CP014247">
    <property type="protein sequence ID" value="AMD22455.1"/>
    <property type="molecule type" value="Genomic_DNA"/>
</dbReference>
<dbReference type="STRING" id="45286.A0A120K2S6"/>
<organism evidence="14 15">
    <name type="scientific">Eremothecium sinecaudum</name>
    <dbReference type="NCBI Taxonomy" id="45286"/>
    <lineage>
        <taxon>Eukaryota</taxon>
        <taxon>Fungi</taxon>
        <taxon>Dikarya</taxon>
        <taxon>Ascomycota</taxon>
        <taxon>Saccharomycotina</taxon>
        <taxon>Saccharomycetes</taxon>
        <taxon>Saccharomycetales</taxon>
        <taxon>Saccharomycetaceae</taxon>
        <taxon>Eremothecium</taxon>
    </lineage>
</organism>
<comment type="catalytic activity">
    <reaction evidence="1">
        <text>Hydrolysis of terminal, non-reducing beta-D-mannose residues in beta-D-mannosides.</text>
        <dbReference type="EC" id="3.2.1.25"/>
    </reaction>
</comment>
<gene>
    <name evidence="14" type="ORF">AW171_hschr74493</name>
</gene>
<dbReference type="Gene3D" id="3.20.20.80">
    <property type="entry name" value="Glycosidases"/>
    <property type="match status" value="1"/>
</dbReference>
<comment type="similarity">
    <text evidence="8">Belongs to the glycosyl hydrolase 2 family. Beta-mannosidase B subfamily.</text>
</comment>
<dbReference type="SUPFAM" id="SSF49785">
    <property type="entry name" value="Galactose-binding domain-like"/>
    <property type="match status" value="1"/>
</dbReference>
<sequence>MQLTNWYYKKHDSNTWVPSHDLDSPTTEIFVDLMHSGVIPDPFQEMNEKHLQWVGQVDWDYRSTFKTPRSSKKSLLRFEGLDTFATVRLNGTIILENENMFEEHLIDVSNYIKHDDYNNKLEITFYSAENKGHELLKESGKSEPPYAWNGDRTRVLIRKATYQYGWDWSPILISCGPYRKIDLIQFEDKWLDKRNVYFHTAFDNDLKCKFDIEIEQDDYNKDIEAIEVKVVDAEENIVCQSISKNGLTVNFNQKFKLWNPVGHGNPYMHRVIITVPSTGQIIEFPYGFRKAELVEEPVPGEDGTSFYFRINNIPVYISGVNWIPPNCFPTVKQDYPQTLQTIIDANMNMARVWGGGVYECDEFMSTCDKMGILVWHDFMFACGQYPADPKFRQTIENEARTQLKRLNKYCSIVAWVGNNEDYQLAESYNLQWDRNDNSGDYTNTNFPARTIYEVDLPSYVSKWTDNVPYHPGSPFSGGDHPTSDLLRGDLHQWNVWHGDERPYQDWDDLAGRFISEFGMLSYGSEKMYKKYCASDLHPQSEVIRMHNKASGGEDILLKYIVLNFRLGDMTLANMVFLSQVMQSDCIALAYKVFRRRWSNKRCGGCLVWQLNDCYPVSSWAVIDYLHIPKLAWYAIKRESEPLTLAINRKSLGRSEADQLRDADHKLDAWFENLEVWVANSTLETRKNLIVEIELYNVGSGTLHKKFSIQVDAAANDITELGDIKGLLNLENNKFIAKGKLLEDGKIIARTSDWPQPLKYVTFDYEATIELSWIDEEEHILGVSANRPVKSLQLSIPTEEDEEIVQFSDNGFDVFPGDLHPVKITSEGTPALVSFVVTKYL</sequence>
<keyword evidence="5" id="KW-0119">Carbohydrate metabolism</keyword>
<evidence type="ECO:0000259" key="11">
    <source>
        <dbReference type="Pfam" id="PF00703"/>
    </source>
</evidence>
<reference evidence="14 15" key="1">
    <citation type="submission" date="2016-01" db="EMBL/GenBank/DDBJ databases">
        <title>Genome sequence of the yeast Holleya sinecauda.</title>
        <authorList>
            <person name="Dietrich F.S."/>
        </authorList>
    </citation>
    <scope>NUCLEOTIDE SEQUENCE [LARGE SCALE GENOMIC DNA]</scope>
    <source>
        <strain evidence="14 15">ATCC 58844</strain>
    </source>
</reference>
<dbReference type="AlphaFoldDB" id="A0A120K2S6"/>
<dbReference type="InterPro" id="IPR006102">
    <property type="entry name" value="Ig-like_GH2"/>
</dbReference>
<evidence type="ECO:0000256" key="7">
    <source>
        <dbReference type="ARBA" id="ARBA00023326"/>
    </source>
</evidence>
<evidence type="ECO:0000259" key="13">
    <source>
        <dbReference type="Pfam" id="PF22666"/>
    </source>
</evidence>
<dbReference type="InterPro" id="IPR008979">
    <property type="entry name" value="Galactose-bd-like_sf"/>
</dbReference>
<dbReference type="Pfam" id="PF22666">
    <property type="entry name" value="Glyco_hydro_2_N2"/>
    <property type="match status" value="1"/>
</dbReference>
<evidence type="ECO:0000256" key="6">
    <source>
        <dbReference type="ARBA" id="ARBA00023295"/>
    </source>
</evidence>